<evidence type="ECO:0000259" key="1">
    <source>
        <dbReference type="Pfam" id="PF07143"/>
    </source>
</evidence>
<dbReference type="Pfam" id="PF07143">
    <property type="entry name" value="CrtC"/>
    <property type="match status" value="1"/>
</dbReference>
<evidence type="ECO:0000313" key="2">
    <source>
        <dbReference type="EMBL" id="MBZ2166626.1"/>
    </source>
</evidence>
<comment type="caution">
    <text evidence="2">The sequence shown here is derived from an EMBL/GenBank/DDBJ whole genome shotgun (WGS) entry which is preliminary data.</text>
</comment>
<keyword evidence="3" id="KW-1185">Reference proteome</keyword>
<dbReference type="EMBL" id="JAIOUQ010000014">
    <property type="protein sequence ID" value="MBZ2166626.1"/>
    <property type="molecule type" value="Genomic_DNA"/>
</dbReference>
<dbReference type="InterPro" id="IPR023374">
    <property type="entry name" value="AttH-like_dom_sf"/>
</dbReference>
<proteinExistence type="predicted"/>
<evidence type="ECO:0000313" key="3">
    <source>
        <dbReference type="Proteomes" id="UP000825933"/>
    </source>
</evidence>
<sequence length="107" mass="11853">MMRIKFRDIKLDSTKDFMLQGNNGCLPCCCEVGTLYYSATNLALDGKNSTLKLGGETIKITEGKFWFDHQCGNSLEPLGNSRCEIIRAASTMNRNTYNGLGLVYGTI</sequence>
<organism evidence="2 3">
    <name type="scientific">Methanobacterium spitsbergense</name>
    <dbReference type="NCBI Taxonomy" id="2874285"/>
    <lineage>
        <taxon>Archaea</taxon>
        <taxon>Methanobacteriati</taxon>
        <taxon>Methanobacteriota</taxon>
        <taxon>Methanomada group</taxon>
        <taxon>Methanobacteria</taxon>
        <taxon>Methanobacteriales</taxon>
        <taxon>Methanobacteriaceae</taxon>
        <taxon>Methanobacterium</taxon>
    </lineage>
</organism>
<feature type="domain" description="AttH" evidence="1">
    <location>
        <begin position="8"/>
        <end position="72"/>
    </location>
</feature>
<accession>A0A8T5UXJ3</accession>
<dbReference type="Gene3D" id="2.40.370.10">
    <property type="entry name" value="AttH-like domain"/>
    <property type="match status" value="1"/>
</dbReference>
<dbReference type="InterPro" id="IPR010791">
    <property type="entry name" value="AttH_dom"/>
</dbReference>
<dbReference type="Proteomes" id="UP000825933">
    <property type="component" value="Unassembled WGS sequence"/>
</dbReference>
<name>A0A8T5UXJ3_9EURY</name>
<reference evidence="3" key="1">
    <citation type="journal article" date="2022" name="Microbiol. Resour. Announc.">
        <title>Draft Genome Sequence of a Methanogenic Archaeon from West Spitsbergen Permafrost.</title>
        <authorList>
            <person name="Trubitsyn V."/>
            <person name="Rivkina E."/>
            <person name="Shcherbakova V."/>
        </authorList>
    </citation>
    <scope>NUCLEOTIDE SEQUENCE [LARGE SCALE GENOMIC DNA]</scope>
    <source>
        <strain evidence="3">VT</strain>
    </source>
</reference>
<protein>
    <recommendedName>
        <fullName evidence="1">AttH domain-containing protein</fullName>
    </recommendedName>
</protein>
<gene>
    <name evidence="2" type="ORF">K8N75_11310</name>
</gene>
<dbReference type="SUPFAM" id="SSF159245">
    <property type="entry name" value="AttH-like"/>
    <property type="match status" value="1"/>
</dbReference>
<dbReference type="AlphaFoldDB" id="A0A8T5UXJ3"/>